<dbReference type="OrthoDB" id="2970792at2"/>
<dbReference type="PATRIC" id="fig|1441095.3.peg.2450"/>
<evidence type="ECO:0000313" key="1">
    <source>
        <dbReference type="EMBL" id="ALC82100.1"/>
    </source>
</evidence>
<keyword evidence="2" id="KW-1185">Reference proteome</keyword>
<gene>
    <name evidence="1" type="ORF">AM592_11140</name>
</gene>
<dbReference type="EMBL" id="CP012600">
    <property type="protein sequence ID" value="ALC82100.1"/>
    <property type="molecule type" value="Genomic_DNA"/>
</dbReference>
<sequence>MNKEMLEMLLASFEQEVKDTSEPSFHKAVNSFANLWDYEFGCLNELPKEIDQWIGQTMYEYELYQD</sequence>
<dbReference type="RefSeq" id="WP_053603880.1">
    <property type="nucleotide sequence ID" value="NZ_CP012600.1"/>
</dbReference>
<proteinExistence type="predicted"/>
<name>A0A0M4FY03_9BACI</name>
<protein>
    <submittedName>
        <fullName evidence="1">Uncharacterized protein</fullName>
    </submittedName>
</protein>
<organism evidence="1 2">
    <name type="scientific">Bacillus gobiensis</name>
    <dbReference type="NCBI Taxonomy" id="1441095"/>
    <lineage>
        <taxon>Bacteria</taxon>
        <taxon>Bacillati</taxon>
        <taxon>Bacillota</taxon>
        <taxon>Bacilli</taxon>
        <taxon>Bacillales</taxon>
        <taxon>Bacillaceae</taxon>
        <taxon>Bacillus</taxon>
    </lineage>
</organism>
<dbReference type="AlphaFoldDB" id="A0A0M4FY03"/>
<dbReference type="STRING" id="1441095.AM592_11140"/>
<dbReference type="Proteomes" id="UP000067625">
    <property type="component" value="Chromosome"/>
</dbReference>
<evidence type="ECO:0000313" key="2">
    <source>
        <dbReference type="Proteomes" id="UP000067625"/>
    </source>
</evidence>
<accession>A0A0M4FY03</accession>
<reference evidence="1 2" key="2">
    <citation type="journal article" date="2016" name="Int. J. Syst. Evol. Microbiol.">
        <title>Bacillus gobiensis sp. nov., isolated from a soil sample.</title>
        <authorList>
            <person name="Liu B."/>
            <person name="Liu G.H."/>
            <person name="Cetin S."/>
            <person name="Schumann P."/>
            <person name="Pan Z.Z."/>
            <person name="Chen Q.Q."/>
        </authorList>
    </citation>
    <scope>NUCLEOTIDE SEQUENCE [LARGE SCALE GENOMIC DNA]</scope>
    <source>
        <strain evidence="1 2">FJAT-4402</strain>
    </source>
</reference>
<reference evidence="2" key="1">
    <citation type="submission" date="2015-08" db="EMBL/GenBank/DDBJ databases">
        <title>Genome sequencing project for genomic taxonomy and phylogenomics of Bacillus-like bacteria.</title>
        <authorList>
            <person name="Liu B."/>
            <person name="Wang J."/>
            <person name="Zhu Y."/>
            <person name="Liu G."/>
            <person name="Chen Q."/>
            <person name="Chen Z."/>
            <person name="Lan J."/>
            <person name="Che J."/>
            <person name="Ge C."/>
            <person name="Shi H."/>
            <person name="Pan Z."/>
            <person name="Liu X."/>
        </authorList>
    </citation>
    <scope>NUCLEOTIDE SEQUENCE [LARGE SCALE GENOMIC DNA]</scope>
    <source>
        <strain evidence="2">FJAT-4402</strain>
    </source>
</reference>